<organism evidence="6">
    <name type="scientific">Anisakis simplex</name>
    <name type="common">Herring worm</name>
    <dbReference type="NCBI Taxonomy" id="6269"/>
    <lineage>
        <taxon>Eukaryota</taxon>
        <taxon>Metazoa</taxon>
        <taxon>Ecdysozoa</taxon>
        <taxon>Nematoda</taxon>
        <taxon>Chromadorea</taxon>
        <taxon>Rhabditida</taxon>
        <taxon>Spirurina</taxon>
        <taxon>Ascaridomorpha</taxon>
        <taxon>Ascaridoidea</taxon>
        <taxon>Anisakidae</taxon>
        <taxon>Anisakis</taxon>
        <taxon>Anisakis simplex complex</taxon>
    </lineage>
</organism>
<dbReference type="AlphaFoldDB" id="A0A0M3J751"/>
<evidence type="ECO:0000256" key="1">
    <source>
        <dbReference type="ARBA" id="ARBA00007401"/>
    </source>
</evidence>
<protein>
    <submittedName>
        <fullName evidence="6">Beta-glucuronidase (inferred by orthology to a human protein)</fullName>
    </submittedName>
</protein>
<dbReference type="SUPFAM" id="SSF51445">
    <property type="entry name" value="(Trans)glycosidases"/>
    <property type="match status" value="1"/>
</dbReference>
<dbReference type="WBParaSite" id="ASIM_0000339301-mRNA-1">
    <property type="protein sequence ID" value="ASIM_0000339301-mRNA-1"/>
    <property type="gene ID" value="ASIM_0000339301"/>
</dbReference>
<evidence type="ECO:0000313" key="5">
    <source>
        <dbReference type="Proteomes" id="UP000267096"/>
    </source>
</evidence>
<dbReference type="PANTHER" id="PTHR10066:SF67">
    <property type="entry name" value="BETA-GLUCURONIDASE"/>
    <property type="match status" value="1"/>
</dbReference>
<proteinExistence type="inferred from homology"/>
<dbReference type="Gene3D" id="3.20.20.80">
    <property type="entry name" value="Glycosidases"/>
    <property type="match status" value="1"/>
</dbReference>
<dbReference type="GO" id="GO:0004566">
    <property type="term" value="F:beta-glucuronidase activity"/>
    <property type="evidence" value="ECO:0007669"/>
    <property type="project" value="TreeGrafter"/>
</dbReference>
<dbReference type="InterPro" id="IPR017853">
    <property type="entry name" value="GH"/>
</dbReference>
<evidence type="ECO:0000313" key="4">
    <source>
        <dbReference type="EMBL" id="VDK21395.1"/>
    </source>
</evidence>
<dbReference type="Pfam" id="PF02836">
    <property type="entry name" value="Glyco_hydro_2_C"/>
    <property type="match status" value="1"/>
</dbReference>
<sequence length="182" mass="20520">MNCIENNLVVFQEPSRDFSEQYQNDLLDRTHEAFDFLRMDNTIGGEMIWNFADFMTAQGVTRAVGNHKGVLTRTRQPKMAAYTMKRRYERLARQERIFALQQSNTMKQDWSSHLLAPSTSTTWPTTDATNIVEGLENEEDLVTTDRSISEDADLSGDTGRGVGLDMARGRETGTGSEDTGVL</sequence>
<name>A0A0M3J751_ANISI</name>
<feature type="compositionally biased region" description="Polar residues" evidence="2">
    <location>
        <begin position="173"/>
        <end position="182"/>
    </location>
</feature>
<dbReference type="EMBL" id="UYRR01004866">
    <property type="protein sequence ID" value="VDK21395.1"/>
    <property type="molecule type" value="Genomic_DNA"/>
</dbReference>
<evidence type="ECO:0000259" key="3">
    <source>
        <dbReference type="Pfam" id="PF02836"/>
    </source>
</evidence>
<dbReference type="GO" id="GO:0005615">
    <property type="term" value="C:extracellular space"/>
    <property type="evidence" value="ECO:0007669"/>
    <property type="project" value="TreeGrafter"/>
</dbReference>
<dbReference type="GO" id="GO:0019391">
    <property type="term" value="P:glucuronoside catabolic process"/>
    <property type="evidence" value="ECO:0007669"/>
    <property type="project" value="TreeGrafter"/>
</dbReference>
<dbReference type="OrthoDB" id="408532at2759"/>
<comment type="similarity">
    <text evidence="1">Belongs to the glycosyl hydrolase 2 family.</text>
</comment>
<feature type="region of interest" description="Disordered" evidence="2">
    <location>
        <begin position="135"/>
        <end position="182"/>
    </location>
</feature>
<dbReference type="GO" id="GO:0005975">
    <property type="term" value="P:carbohydrate metabolic process"/>
    <property type="evidence" value="ECO:0007669"/>
    <property type="project" value="InterPro"/>
</dbReference>
<dbReference type="PANTHER" id="PTHR10066">
    <property type="entry name" value="BETA-GLUCURONIDASE"/>
    <property type="match status" value="1"/>
</dbReference>
<reference evidence="4 5" key="2">
    <citation type="submission" date="2018-11" db="EMBL/GenBank/DDBJ databases">
        <authorList>
            <consortium name="Pathogen Informatics"/>
        </authorList>
    </citation>
    <scope>NUCLEOTIDE SEQUENCE [LARGE SCALE GENOMIC DNA]</scope>
</reference>
<gene>
    <name evidence="4" type="ORF">ASIM_LOCUS3235</name>
</gene>
<dbReference type="Proteomes" id="UP000267096">
    <property type="component" value="Unassembled WGS sequence"/>
</dbReference>
<dbReference type="InterPro" id="IPR006103">
    <property type="entry name" value="Glyco_hydro_2_cat"/>
</dbReference>
<feature type="domain" description="Glycoside hydrolase family 2 catalytic" evidence="3">
    <location>
        <begin position="7"/>
        <end position="91"/>
    </location>
</feature>
<accession>A0A0M3J751</accession>
<evidence type="ECO:0000256" key="2">
    <source>
        <dbReference type="SAM" id="MobiDB-lite"/>
    </source>
</evidence>
<dbReference type="GO" id="GO:0030246">
    <property type="term" value="F:carbohydrate binding"/>
    <property type="evidence" value="ECO:0007669"/>
    <property type="project" value="TreeGrafter"/>
</dbReference>
<evidence type="ECO:0000313" key="6">
    <source>
        <dbReference type="WBParaSite" id="ASIM_0000339301-mRNA-1"/>
    </source>
</evidence>
<keyword evidence="5" id="KW-1185">Reference proteome</keyword>
<reference evidence="6" key="1">
    <citation type="submission" date="2017-02" db="UniProtKB">
        <authorList>
            <consortium name="WormBaseParasite"/>
        </authorList>
    </citation>
    <scope>IDENTIFICATION</scope>
</reference>